<evidence type="ECO:0000256" key="7">
    <source>
        <dbReference type="ARBA" id="ARBA00022705"/>
    </source>
</evidence>
<evidence type="ECO:0000313" key="11">
    <source>
        <dbReference type="EMBL" id="QEA04632.1"/>
    </source>
</evidence>
<gene>
    <name evidence="11" type="primary">dnaE</name>
    <name evidence="11" type="ORF">KBTEX_00940</name>
</gene>
<evidence type="ECO:0000256" key="2">
    <source>
        <dbReference type="ARBA" id="ARBA00012417"/>
    </source>
</evidence>
<dbReference type="Gene3D" id="3.20.20.140">
    <property type="entry name" value="Metal-dependent hydrolases"/>
    <property type="match status" value="1"/>
</dbReference>
<dbReference type="Gene3D" id="1.10.10.1600">
    <property type="entry name" value="Bacterial DNA polymerase III alpha subunit, thumb domain"/>
    <property type="match status" value="1"/>
</dbReference>
<dbReference type="Pfam" id="PF01336">
    <property type="entry name" value="tRNA_anti-codon"/>
    <property type="match status" value="1"/>
</dbReference>
<dbReference type="Gene3D" id="2.40.50.140">
    <property type="entry name" value="Nucleic acid-binding proteins"/>
    <property type="match status" value="1"/>
</dbReference>
<proteinExistence type="predicted"/>
<comment type="subcellular location">
    <subcellularLocation>
        <location evidence="1">Cytoplasm</location>
    </subcellularLocation>
</comment>
<dbReference type="GO" id="GO:0006260">
    <property type="term" value="P:DNA replication"/>
    <property type="evidence" value="ECO:0007669"/>
    <property type="project" value="UniProtKB-KW"/>
</dbReference>
<dbReference type="InterPro" id="IPR016195">
    <property type="entry name" value="Pol/histidinol_Pase-like"/>
</dbReference>
<dbReference type="Pfam" id="PF07733">
    <property type="entry name" value="DNA_pol3_alpha"/>
    <property type="match status" value="1"/>
</dbReference>
<evidence type="ECO:0000256" key="5">
    <source>
        <dbReference type="ARBA" id="ARBA00022679"/>
    </source>
</evidence>
<comment type="catalytic activity">
    <reaction evidence="9">
        <text>DNA(n) + a 2'-deoxyribonucleoside 5'-triphosphate = DNA(n+1) + diphosphate</text>
        <dbReference type="Rhea" id="RHEA:22508"/>
        <dbReference type="Rhea" id="RHEA-COMP:17339"/>
        <dbReference type="Rhea" id="RHEA-COMP:17340"/>
        <dbReference type="ChEBI" id="CHEBI:33019"/>
        <dbReference type="ChEBI" id="CHEBI:61560"/>
        <dbReference type="ChEBI" id="CHEBI:173112"/>
        <dbReference type="EC" id="2.7.7.7"/>
    </reaction>
</comment>
<dbReference type="InterPro" id="IPR004365">
    <property type="entry name" value="NA-bd_OB_tRNA"/>
</dbReference>
<dbReference type="NCBIfam" id="TIGR00594">
    <property type="entry name" value="polc"/>
    <property type="match status" value="1"/>
</dbReference>
<keyword evidence="5 11" id="KW-0808">Transferase</keyword>
<keyword evidence="6 11" id="KW-0548">Nucleotidyltransferase</keyword>
<dbReference type="InterPro" id="IPR041931">
    <property type="entry name" value="DNA_pol3_alpha_thumb_dom"/>
</dbReference>
<dbReference type="InterPro" id="IPR049821">
    <property type="entry name" value="PolIIIA_DnaE1_PHP"/>
</dbReference>
<dbReference type="NCBIfam" id="NF004226">
    <property type="entry name" value="PRK05673.1"/>
    <property type="match status" value="1"/>
</dbReference>
<dbReference type="FunFam" id="1.10.10.1600:FF:000001">
    <property type="entry name" value="DNA polymerase III subunit alpha"/>
    <property type="match status" value="1"/>
</dbReference>
<dbReference type="PANTHER" id="PTHR32294:SF0">
    <property type="entry name" value="DNA POLYMERASE III SUBUNIT ALPHA"/>
    <property type="match status" value="1"/>
</dbReference>
<dbReference type="InterPro" id="IPR040982">
    <property type="entry name" value="DNA_pol3_finger"/>
</dbReference>
<sequence length="1180" mass="130141">MTARFVHLHLHTEFSLIDGVVRIKPLMEACANAGMPAVAITDQGNLFGMVKFYQAALAAGVKPIIGADIRIADPASPEGHARATLLCATDAGYGSLTRLLTESYLHGQDSGIPLVERDWLARWPEGLIVLSGGREGDVGRSLLAGHDDEARERLAFWQEHFPGRYYLELQRTGRPGDEDHVHAAVALAAETGTPVVATNDVRFLEVGDFEAHEARVCIHDGRTLDDKRRPRHYSPEQYLRTPEEMAEQFADIPEAIENTVEIARRCNLTLTLDQNVLPEFPVPEGMSIDEYLAAEARQGLERRLERIITADDPDPAATRERYESRLRHELGVIEQMGFPGYFLIVADFIRWAKENDIPVGPGRGSGAGSLVAYALDITDLDPLRYDLLFERFLNPERVSMPDFDVDFCMEKRDAVIEYVAEKYGRDKVSQIATHGTMAARAVVRDVGRVLGHPYGYVDRIAKLVPFELGMTLDKALEQEEDLRNLYNDDEEVQTLIDMARKLEGMSRNVGKHAGGVVIAPSALTDFAPLYCEPGGGGLATQYDKDDVEAVGLVKFDFLGLRTLTIIDWTVKAVNAIRAERGEAALDISAIPLNDRDSFDLLKACKTTAVFQLESRGMKDLIRRLQPDSFEDIVALVALFRPGPLQSGMVEDFIDRKHGRTPVAYPTAELHHDDLEPILKPTYGVILYQEQVQRIAQVLAGYSLGGADLLRRAMGKKKASEMAKQRELFMAGATERGLSHDHAEAIFDLMEKFAGYGFNKSHSAAYALLSYQTAWLKAHEPAPFMAAVLSSDMDNTDKVVTFIEECRSMGLSVEPPDVNRSDWMFRARDDRTIVYGLGAVKGVGHAAIEGLIAEREANGPFEDLFDLCARVDLRRLNKRVIEALIRSGSLDSICENRATAMHYLPEALQAAEQTSRNAATGQDDLFGLGGSGGDSEAAVAVPRPPQPEWEEQERLAAEKEILGLYLTGHPIEQYEPDIRSFVTGRLNQLATGNGVTATATGNGNGGGRRRSGENRVTVAGLLVGMRVRVTQSGGRLAALTLDDRTARLEAVLFPETYERFRHLLVKDALLVVQGDLGYDEFSDGYRVSAETVMDIGEARERFARRLVLGVDAAGAGNGFVPALRDTLSAYRDGKCPVVVDYHGNDARAAIRLGEQWRVRPTDELLRRLGGLTGEGAVRVEY</sequence>
<dbReference type="Pfam" id="PF14579">
    <property type="entry name" value="HHH_6"/>
    <property type="match status" value="1"/>
</dbReference>
<keyword evidence="7" id="KW-0235">DNA replication</keyword>
<dbReference type="FunFam" id="1.10.150.870:FF:000001">
    <property type="entry name" value="DNA polymerase III subunit alpha"/>
    <property type="match status" value="1"/>
</dbReference>
<dbReference type="InterPro" id="IPR003141">
    <property type="entry name" value="Pol/His_phosphatase_N"/>
</dbReference>
<dbReference type="PANTHER" id="PTHR32294">
    <property type="entry name" value="DNA POLYMERASE III SUBUNIT ALPHA"/>
    <property type="match status" value="1"/>
</dbReference>
<keyword evidence="4" id="KW-0963">Cytoplasm</keyword>
<accession>A0A5B8RB45</accession>
<dbReference type="InterPro" id="IPR012340">
    <property type="entry name" value="NA-bd_OB-fold"/>
</dbReference>
<dbReference type="GO" id="GO:0008408">
    <property type="term" value="F:3'-5' exonuclease activity"/>
    <property type="evidence" value="ECO:0007669"/>
    <property type="project" value="InterPro"/>
</dbReference>
<organism evidence="11">
    <name type="scientific">uncultured organism</name>
    <dbReference type="NCBI Taxonomy" id="155900"/>
    <lineage>
        <taxon>unclassified sequences</taxon>
        <taxon>environmental samples</taxon>
    </lineage>
</organism>
<name>A0A5B8RB45_9ZZZZ</name>
<dbReference type="EMBL" id="MN079086">
    <property type="protein sequence ID" value="QEA04632.1"/>
    <property type="molecule type" value="Genomic_DNA"/>
</dbReference>
<dbReference type="InterPro" id="IPR029460">
    <property type="entry name" value="DNAPol_HHH"/>
</dbReference>
<evidence type="ECO:0000256" key="3">
    <source>
        <dbReference type="ARBA" id="ARBA00019114"/>
    </source>
</evidence>
<evidence type="ECO:0000256" key="8">
    <source>
        <dbReference type="ARBA" id="ARBA00022932"/>
    </source>
</evidence>
<dbReference type="InterPro" id="IPR011708">
    <property type="entry name" value="DNA_pol3_alpha_NTPase_dom"/>
</dbReference>
<reference evidence="11" key="1">
    <citation type="submission" date="2019-06" db="EMBL/GenBank/DDBJ databases">
        <authorList>
            <person name="Murdoch R.W."/>
            <person name="Fathepure B."/>
        </authorList>
    </citation>
    <scope>NUCLEOTIDE SEQUENCE</scope>
</reference>
<keyword evidence="8" id="KW-0239">DNA-directed DNA polymerase</keyword>
<evidence type="ECO:0000256" key="1">
    <source>
        <dbReference type="ARBA" id="ARBA00004496"/>
    </source>
</evidence>
<dbReference type="Pfam" id="PF20914">
    <property type="entry name" value="DNA_pol_IIIA_C"/>
    <property type="match status" value="1"/>
</dbReference>
<evidence type="ECO:0000256" key="6">
    <source>
        <dbReference type="ARBA" id="ARBA00022695"/>
    </source>
</evidence>
<dbReference type="GO" id="GO:0003887">
    <property type="term" value="F:DNA-directed DNA polymerase activity"/>
    <property type="evidence" value="ECO:0007669"/>
    <property type="project" value="UniProtKB-KW"/>
</dbReference>
<dbReference type="SMART" id="SM00481">
    <property type="entry name" value="POLIIIAc"/>
    <property type="match status" value="1"/>
</dbReference>
<feature type="domain" description="Polymerase/histidinol phosphatase N-terminal" evidence="10">
    <location>
        <begin position="6"/>
        <end position="73"/>
    </location>
</feature>
<dbReference type="SUPFAM" id="SSF89550">
    <property type="entry name" value="PHP domain-like"/>
    <property type="match status" value="1"/>
</dbReference>
<protein>
    <recommendedName>
        <fullName evidence="3">DNA polymerase III subunit alpha</fullName>
        <ecNumber evidence="2">2.7.7.7</ecNumber>
    </recommendedName>
</protein>
<dbReference type="InterPro" id="IPR004013">
    <property type="entry name" value="PHP_dom"/>
</dbReference>
<dbReference type="Gene3D" id="1.10.150.870">
    <property type="match status" value="1"/>
</dbReference>
<dbReference type="EC" id="2.7.7.7" evidence="2"/>
<dbReference type="GO" id="GO:0003676">
    <property type="term" value="F:nucleic acid binding"/>
    <property type="evidence" value="ECO:0007669"/>
    <property type="project" value="InterPro"/>
</dbReference>
<dbReference type="AlphaFoldDB" id="A0A5B8RB45"/>
<evidence type="ECO:0000259" key="10">
    <source>
        <dbReference type="SMART" id="SM00481"/>
    </source>
</evidence>
<dbReference type="InterPro" id="IPR004805">
    <property type="entry name" value="DnaE2/DnaE/PolC"/>
</dbReference>
<dbReference type="CDD" id="cd04485">
    <property type="entry name" value="DnaE_OBF"/>
    <property type="match status" value="1"/>
</dbReference>
<evidence type="ECO:0000256" key="9">
    <source>
        <dbReference type="ARBA" id="ARBA00049244"/>
    </source>
</evidence>
<dbReference type="CDD" id="cd07433">
    <property type="entry name" value="PHP_PolIIIA_DnaE1"/>
    <property type="match status" value="1"/>
</dbReference>
<dbReference type="Pfam" id="PF02811">
    <property type="entry name" value="PHP"/>
    <property type="match status" value="1"/>
</dbReference>
<dbReference type="InterPro" id="IPR048472">
    <property type="entry name" value="DNA_pol_IIIA_C"/>
</dbReference>
<dbReference type="Pfam" id="PF17657">
    <property type="entry name" value="DNA_pol3_finger"/>
    <property type="match status" value="1"/>
</dbReference>
<evidence type="ECO:0000256" key="4">
    <source>
        <dbReference type="ARBA" id="ARBA00022490"/>
    </source>
</evidence>